<organism evidence="1 2">
    <name type="scientific">Streptomyces nymphaeiformis</name>
    <dbReference type="NCBI Taxonomy" id="2663842"/>
    <lineage>
        <taxon>Bacteria</taxon>
        <taxon>Bacillati</taxon>
        <taxon>Actinomycetota</taxon>
        <taxon>Actinomycetes</taxon>
        <taxon>Kitasatosporales</taxon>
        <taxon>Streptomycetaceae</taxon>
        <taxon>Streptomyces</taxon>
    </lineage>
</organism>
<reference evidence="1 2" key="1">
    <citation type="submission" date="2020-08" db="EMBL/GenBank/DDBJ databases">
        <title>Genomic Encyclopedia of Type Strains, Phase III (KMG-III): the genomes of soil and plant-associated and newly described type strains.</title>
        <authorList>
            <person name="Whitman W."/>
        </authorList>
    </citation>
    <scope>NUCLEOTIDE SEQUENCE [LARGE SCALE GENOMIC DNA]</scope>
    <source>
        <strain evidence="1 2">SFB5A</strain>
    </source>
</reference>
<comment type="caution">
    <text evidence="1">The sequence shown here is derived from an EMBL/GenBank/DDBJ whole genome shotgun (WGS) entry which is preliminary data.</text>
</comment>
<dbReference type="AlphaFoldDB" id="A0A7W7U4W3"/>
<dbReference type="RefSeq" id="WP_246532736.1">
    <property type="nucleotide sequence ID" value="NZ_JACHJY010000007.1"/>
</dbReference>
<name>A0A7W7U4W3_9ACTN</name>
<dbReference type="Proteomes" id="UP000582643">
    <property type="component" value="Unassembled WGS sequence"/>
</dbReference>
<accession>A0A7W7U4W3</accession>
<dbReference type="EMBL" id="JACHJY010000007">
    <property type="protein sequence ID" value="MBB4984207.1"/>
    <property type="molecule type" value="Genomic_DNA"/>
</dbReference>
<protein>
    <submittedName>
        <fullName evidence="1">DNA repair ATPase RecN</fullName>
    </submittedName>
</protein>
<gene>
    <name evidence="1" type="ORF">GGE06_005153</name>
</gene>
<keyword evidence="2" id="KW-1185">Reference proteome</keyword>
<proteinExistence type="predicted"/>
<sequence length="176" mass="19847">MFLVENEAILAAWDAYSDKHTDADGWPYDEVSYGWRMVQRDSETWRAFQEVRPSARELLATAAVQLQHINADDIEPRWAWQVAELARALEKLKTLQRGHAEVREARRDLPPVSQEEFVDSLAERNEEAWDSLDTWATQGRALLGIHAVALKAPTRILGAVPAPAASPVRRPAGRRG</sequence>
<evidence type="ECO:0000313" key="1">
    <source>
        <dbReference type="EMBL" id="MBB4984207.1"/>
    </source>
</evidence>
<evidence type="ECO:0000313" key="2">
    <source>
        <dbReference type="Proteomes" id="UP000582643"/>
    </source>
</evidence>